<protein>
    <recommendedName>
        <fullName evidence="3">Protein involved in gliding motility SprC</fullName>
    </recommendedName>
</protein>
<dbReference type="EMBL" id="FQWH01000008">
    <property type="protein sequence ID" value="SHH26008.1"/>
    <property type="molecule type" value="Genomic_DNA"/>
</dbReference>
<name>A0A1M5RIS8_FLAJO</name>
<gene>
    <name evidence="1" type="ORF">SAMN05444388_108160</name>
</gene>
<proteinExistence type="predicted"/>
<reference evidence="1 2" key="1">
    <citation type="submission" date="2016-11" db="EMBL/GenBank/DDBJ databases">
        <authorList>
            <person name="Jaros S."/>
            <person name="Januszkiewicz K."/>
            <person name="Wedrychowicz H."/>
        </authorList>
    </citation>
    <scope>NUCLEOTIDE SEQUENCE [LARGE SCALE GENOMIC DNA]</scope>
    <source>
        <strain evidence="1 2">DSM 6792</strain>
    </source>
</reference>
<accession>A0A1M5RIS8</accession>
<sequence>MIQKTTLSFFKVFILFSIIIFTKSNSYAQAAIVPQPLNGLQKLCAGPSFNEFFATFSYVNFPAGTTFEVELSDPTGSFLTTTTATIKLQTTDLSPTQQTIKFGLPTNLIGSQVYGIRIKSSTGVTSARFRNSIDNASDFPAYYKIYESTFSINKKNSSAVICSGGSVTLSVDNDTPAVPGSSPLLYPNLKYIWYKDDVAIAGQSTKDLVVNAPGNYFAVVDYGDCTDNNIASNRVTVASATGGSAVTIDSSLGNPFCASGDGTVLTATSGNSYIWTKNGVELGRTRSINAKESGVYNVEVDFGGCKATGSINLQSNGFSASIDVAETTSINEGETLNVTVTTDAANPDFQWFLNGNAISGANANSYLVAVPGNYKVTVSQATGCVSSQDFNFKVNGPAKPTTLIQNIIKLGGLNPYWNIPDEYKNANTNVIILSSNGEKVLDVVNYQGDWPQTAIDFKNVNPVYYYVIKSDTGEKKGSITVIK</sequence>
<dbReference type="RefSeq" id="WP_073410262.1">
    <property type="nucleotide sequence ID" value="NZ_FQWH01000008.1"/>
</dbReference>
<evidence type="ECO:0008006" key="3">
    <source>
        <dbReference type="Google" id="ProtNLM"/>
    </source>
</evidence>
<dbReference type="AlphaFoldDB" id="A0A1M5RIS8"/>
<dbReference type="InterPro" id="IPR013783">
    <property type="entry name" value="Ig-like_fold"/>
</dbReference>
<organism evidence="1 2">
    <name type="scientific">Flavobacterium johnsoniae</name>
    <name type="common">Cytophaga johnsonae</name>
    <dbReference type="NCBI Taxonomy" id="986"/>
    <lineage>
        <taxon>Bacteria</taxon>
        <taxon>Pseudomonadati</taxon>
        <taxon>Bacteroidota</taxon>
        <taxon>Flavobacteriia</taxon>
        <taxon>Flavobacteriales</taxon>
        <taxon>Flavobacteriaceae</taxon>
        <taxon>Flavobacterium</taxon>
    </lineage>
</organism>
<dbReference type="Proteomes" id="UP000184112">
    <property type="component" value="Unassembled WGS sequence"/>
</dbReference>
<evidence type="ECO:0000313" key="2">
    <source>
        <dbReference type="Proteomes" id="UP000184112"/>
    </source>
</evidence>
<dbReference type="Gene3D" id="2.60.40.10">
    <property type="entry name" value="Immunoglobulins"/>
    <property type="match status" value="2"/>
</dbReference>
<evidence type="ECO:0000313" key="1">
    <source>
        <dbReference type="EMBL" id="SHH26008.1"/>
    </source>
</evidence>